<sequence length="83" mass="9515">MGAMNDDNMEVLLGDSSEDLEVITVTGSIKNRNESVGRIEWGHHNTEIEKADDGKRKIKRFVEVEMDDGEVNQEQKKLFFCTR</sequence>
<dbReference type="EMBL" id="BMAW01080882">
    <property type="protein sequence ID" value="GFU21688.1"/>
    <property type="molecule type" value="Genomic_DNA"/>
</dbReference>
<accession>A0A8X6QH28</accession>
<evidence type="ECO:0000313" key="2">
    <source>
        <dbReference type="Proteomes" id="UP000887013"/>
    </source>
</evidence>
<protein>
    <submittedName>
        <fullName evidence="1">KRAB-A domain-containing protein 2</fullName>
    </submittedName>
</protein>
<dbReference type="AlphaFoldDB" id="A0A8X6QH28"/>
<organism evidence="1 2">
    <name type="scientific">Nephila pilipes</name>
    <name type="common">Giant wood spider</name>
    <name type="synonym">Nephila maculata</name>
    <dbReference type="NCBI Taxonomy" id="299642"/>
    <lineage>
        <taxon>Eukaryota</taxon>
        <taxon>Metazoa</taxon>
        <taxon>Ecdysozoa</taxon>
        <taxon>Arthropoda</taxon>
        <taxon>Chelicerata</taxon>
        <taxon>Arachnida</taxon>
        <taxon>Araneae</taxon>
        <taxon>Araneomorphae</taxon>
        <taxon>Entelegynae</taxon>
        <taxon>Araneoidea</taxon>
        <taxon>Nephilidae</taxon>
        <taxon>Nephila</taxon>
    </lineage>
</organism>
<evidence type="ECO:0000313" key="1">
    <source>
        <dbReference type="EMBL" id="GFU21688.1"/>
    </source>
</evidence>
<dbReference type="Proteomes" id="UP000887013">
    <property type="component" value="Unassembled WGS sequence"/>
</dbReference>
<proteinExistence type="predicted"/>
<gene>
    <name evidence="1" type="primary">KRBA2_24</name>
    <name evidence="1" type="ORF">NPIL_15001</name>
</gene>
<comment type="caution">
    <text evidence="1">The sequence shown here is derived from an EMBL/GenBank/DDBJ whole genome shotgun (WGS) entry which is preliminary data.</text>
</comment>
<name>A0A8X6QH28_NEPPI</name>
<reference evidence="1" key="1">
    <citation type="submission" date="2020-08" db="EMBL/GenBank/DDBJ databases">
        <title>Multicomponent nature underlies the extraordinary mechanical properties of spider dragline silk.</title>
        <authorList>
            <person name="Kono N."/>
            <person name="Nakamura H."/>
            <person name="Mori M."/>
            <person name="Yoshida Y."/>
            <person name="Ohtoshi R."/>
            <person name="Malay A.D."/>
            <person name="Moran D.A.P."/>
            <person name="Tomita M."/>
            <person name="Numata K."/>
            <person name="Arakawa K."/>
        </authorList>
    </citation>
    <scope>NUCLEOTIDE SEQUENCE</scope>
</reference>
<keyword evidence="2" id="KW-1185">Reference proteome</keyword>